<dbReference type="InterPro" id="IPR011990">
    <property type="entry name" value="TPR-like_helical_dom_sf"/>
</dbReference>
<dbReference type="GO" id="GO:0016020">
    <property type="term" value="C:membrane"/>
    <property type="evidence" value="ECO:0007669"/>
    <property type="project" value="TreeGrafter"/>
</dbReference>
<evidence type="ECO:0000259" key="6">
    <source>
        <dbReference type="Pfam" id="PF16546"/>
    </source>
</evidence>
<evidence type="ECO:0000256" key="2">
    <source>
        <dbReference type="ARBA" id="ARBA00022737"/>
    </source>
</evidence>
<evidence type="ECO:0000256" key="3">
    <source>
        <dbReference type="ARBA" id="ARBA00022803"/>
    </source>
</evidence>
<dbReference type="InterPro" id="IPR019734">
    <property type="entry name" value="TPR_rpt"/>
</dbReference>
<dbReference type="AlphaFoldDB" id="A0A5E4N7N5"/>
<reference evidence="7 8" key="1">
    <citation type="submission" date="2019-08" db="EMBL/GenBank/DDBJ databases">
        <authorList>
            <person name="Alioto T."/>
            <person name="Alioto T."/>
            <person name="Gomez Garrido J."/>
        </authorList>
    </citation>
    <scope>NUCLEOTIDE SEQUENCE [LARGE SCALE GENOMIC DNA]</scope>
</reference>
<dbReference type="PANTHER" id="PTHR45831">
    <property type="entry name" value="LD24721P"/>
    <property type="match status" value="1"/>
</dbReference>
<dbReference type="EMBL" id="CABPRJ010001472">
    <property type="protein sequence ID" value="VVC38400.1"/>
    <property type="molecule type" value="Genomic_DNA"/>
</dbReference>
<evidence type="ECO:0000256" key="4">
    <source>
        <dbReference type="PROSITE-ProRule" id="PRU00339"/>
    </source>
</evidence>
<proteinExistence type="inferred from homology"/>
<dbReference type="SMART" id="SM00028">
    <property type="entry name" value="TPR"/>
    <property type="match status" value="3"/>
</dbReference>
<feature type="repeat" description="TPR" evidence="4">
    <location>
        <begin position="230"/>
        <end position="263"/>
    </location>
</feature>
<dbReference type="PANTHER" id="PTHR45831:SF2">
    <property type="entry name" value="LD24721P"/>
    <property type="match status" value="1"/>
</dbReference>
<dbReference type="OrthoDB" id="2335338at2759"/>
<dbReference type="Pfam" id="PF16546">
    <property type="entry name" value="SGTA_dimer"/>
    <property type="match status" value="1"/>
</dbReference>
<dbReference type="Gene3D" id="1.25.40.10">
    <property type="entry name" value="Tetratricopeptide repeat domain"/>
    <property type="match status" value="1"/>
</dbReference>
<dbReference type="InterPro" id="IPR032374">
    <property type="entry name" value="SGTA_dimer"/>
</dbReference>
<dbReference type="GO" id="GO:0060090">
    <property type="term" value="F:molecular adaptor activity"/>
    <property type="evidence" value="ECO:0007669"/>
    <property type="project" value="TreeGrafter"/>
</dbReference>
<name>A0A5E4N7N5_9HEMI</name>
<organism evidence="7 8">
    <name type="scientific">Cinara cedri</name>
    <dbReference type="NCBI Taxonomy" id="506608"/>
    <lineage>
        <taxon>Eukaryota</taxon>
        <taxon>Metazoa</taxon>
        <taxon>Ecdysozoa</taxon>
        <taxon>Arthropoda</taxon>
        <taxon>Hexapoda</taxon>
        <taxon>Insecta</taxon>
        <taxon>Pterygota</taxon>
        <taxon>Neoptera</taxon>
        <taxon>Paraneoptera</taxon>
        <taxon>Hemiptera</taxon>
        <taxon>Sternorrhyncha</taxon>
        <taxon>Aphidomorpha</taxon>
        <taxon>Aphidoidea</taxon>
        <taxon>Aphididae</taxon>
        <taxon>Lachninae</taxon>
        <taxon>Cinara</taxon>
    </lineage>
</organism>
<sequence length="382" mass="41466">MEDKKKLALLIVNHLKNELHSGNFSEENMESLEVSVQCIESAYSLNVNESDNVDIKLEDIIRKYFQSGKPVPPLGASGSQSGASTSQSGASTSQHRASSFQPGTSVSQPGTSASQPGASAPPFRATAPPLGASAAPLEAEQQRAQDFVNLANKLTKDEKEAAEYHKNCGNEFMKSQNNERAIESYTKSIKLNPYNPIFYCNRAAAYNALGNYTSAIADCEKAIELDSTYGKAYCRLGLAFSYLKDYHKAVTCYKKACDLDPGNIGYQRNYQLTLNNLQTNPGSGGPGSQNGASNIMETAARLMNDADVSSVLNNILRDDDPNHGGLNRLMQVGQTLVTRLQTTNPNLLDGIRMHFEAAQQEQESPQSPPPPNNGFSNDETRP</sequence>
<feature type="region of interest" description="Disordered" evidence="5">
    <location>
        <begin position="71"/>
        <end position="130"/>
    </location>
</feature>
<feature type="domain" description="SGTA homodimerisation" evidence="6">
    <location>
        <begin position="4"/>
        <end position="54"/>
    </location>
</feature>
<dbReference type="Gene3D" id="1.20.5.420">
    <property type="entry name" value="Immunoglobulin FC, subunit C"/>
    <property type="match status" value="1"/>
</dbReference>
<accession>A0A5E4N7N5</accession>
<dbReference type="Proteomes" id="UP000325440">
    <property type="component" value="Unassembled WGS sequence"/>
</dbReference>
<feature type="compositionally biased region" description="Low complexity" evidence="5">
    <location>
        <begin position="75"/>
        <end position="94"/>
    </location>
</feature>
<dbReference type="GO" id="GO:0006620">
    <property type="term" value="P:post-translational protein targeting to endoplasmic reticulum membrane"/>
    <property type="evidence" value="ECO:0007669"/>
    <property type="project" value="TreeGrafter"/>
</dbReference>
<dbReference type="SUPFAM" id="SSF48452">
    <property type="entry name" value="TPR-like"/>
    <property type="match status" value="1"/>
</dbReference>
<feature type="repeat" description="TPR" evidence="4">
    <location>
        <begin position="196"/>
        <end position="229"/>
    </location>
</feature>
<feature type="compositionally biased region" description="Polar residues" evidence="5">
    <location>
        <begin position="373"/>
        <end position="382"/>
    </location>
</feature>
<evidence type="ECO:0000313" key="7">
    <source>
        <dbReference type="EMBL" id="VVC38400.1"/>
    </source>
</evidence>
<dbReference type="InterPro" id="IPR047150">
    <property type="entry name" value="SGT"/>
</dbReference>
<dbReference type="Pfam" id="PF13181">
    <property type="entry name" value="TPR_8"/>
    <property type="match status" value="1"/>
</dbReference>
<keyword evidence="8" id="KW-1185">Reference proteome</keyword>
<feature type="region of interest" description="Disordered" evidence="5">
    <location>
        <begin position="356"/>
        <end position="382"/>
    </location>
</feature>
<dbReference type="Pfam" id="PF00515">
    <property type="entry name" value="TPR_1"/>
    <property type="match status" value="2"/>
</dbReference>
<evidence type="ECO:0000313" key="8">
    <source>
        <dbReference type="Proteomes" id="UP000325440"/>
    </source>
</evidence>
<dbReference type="GO" id="GO:0072380">
    <property type="term" value="C:TRC complex"/>
    <property type="evidence" value="ECO:0007669"/>
    <property type="project" value="TreeGrafter"/>
</dbReference>
<gene>
    <name evidence="7" type="ORF">CINCED_3A016164</name>
</gene>
<keyword evidence="3 4" id="KW-0802">TPR repeat</keyword>
<comment type="similarity">
    <text evidence="1">Belongs to the SGT family.</text>
</comment>
<evidence type="ECO:0000256" key="5">
    <source>
        <dbReference type="SAM" id="MobiDB-lite"/>
    </source>
</evidence>
<dbReference type="PROSITE" id="PS50005">
    <property type="entry name" value="TPR"/>
    <property type="match status" value="3"/>
</dbReference>
<evidence type="ECO:0000256" key="1">
    <source>
        <dbReference type="ARBA" id="ARBA00008175"/>
    </source>
</evidence>
<protein>
    <submittedName>
        <fullName evidence="7">Tetratricopeptide repeat,Tetratricopeptide repeat 1,SGTA, homodimerisation domain,Tetratricopeptide</fullName>
    </submittedName>
</protein>
<feature type="repeat" description="TPR" evidence="4">
    <location>
        <begin position="162"/>
        <end position="195"/>
    </location>
</feature>
<feature type="compositionally biased region" description="Polar residues" evidence="5">
    <location>
        <begin position="95"/>
        <end position="117"/>
    </location>
</feature>
<keyword evidence="2" id="KW-0677">Repeat</keyword>